<keyword evidence="6" id="KW-0547">Nucleotide-binding</keyword>
<dbReference type="PROSITE" id="PS50861">
    <property type="entry name" value="AA_TRNA_LIGASE_II_GLYAB"/>
    <property type="match status" value="1"/>
</dbReference>
<dbReference type="PANTHER" id="PTHR30075">
    <property type="entry name" value="GLYCYL-TRNA SYNTHETASE"/>
    <property type="match status" value="1"/>
</dbReference>
<dbReference type="InterPro" id="IPR008909">
    <property type="entry name" value="DALR_anticod-bd"/>
</dbReference>
<name>A0A329P0M7_9LACT</name>
<evidence type="ECO:0000313" key="12">
    <source>
        <dbReference type="EMBL" id="RAV76131.1"/>
    </source>
</evidence>
<dbReference type="AlphaFoldDB" id="A0A329P0M7"/>
<evidence type="ECO:0000256" key="5">
    <source>
        <dbReference type="ARBA" id="ARBA00022598"/>
    </source>
</evidence>
<dbReference type="GO" id="GO:0004814">
    <property type="term" value="F:arginine-tRNA ligase activity"/>
    <property type="evidence" value="ECO:0007669"/>
    <property type="project" value="InterPro"/>
</dbReference>
<evidence type="ECO:0000256" key="6">
    <source>
        <dbReference type="ARBA" id="ARBA00022741"/>
    </source>
</evidence>
<evidence type="ECO:0000256" key="7">
    <source>
        <dbReference type="ARBA" id="ARBA00022840"/>
    </source>
</evidence>
<comment type="similarity">
    <text evidence="2">Belongs to the class-II aminoacyl-tRNA synthetase family.</text>
</comment>
<dbReference type="GO" id="GO:0005524">
    <property type="term" value="F:ATP binding"/>
    <property type="evidence" value="ECO:0007669"/>
    <property type="project" value="UniProtKB-KW"/>
</dbReference>
<keyword evidence="9" id="KW-0030">Aminoacyl-tRNA synthetase</keyword>
<evidence type="ECO:0000256" key="9">
    <source>
        <dbReference type="ARBA" id="ARBA00023146"/>
    </source>
</evidence>
<dbReference type="PANTHER" id="PTHR30075:SF2">
    <property type="entry name" value="GLYCINE--TRNA LIGASE, CHLOROPLASTIC_MITOCHONDRIAL 2"/>
    <property type="match status" value="1"/>
</dbReference>
<sequence length="198" mass="22177">MAFLGQDNSPERLPHFNELTGDILSFFADRLKVYLRDRGARHDLVDAVFALNQLGQPQDDLVLIVKRVEALSEFLATEDGKNLLAGYKRAVNILNIEEKKDRASYGGEPDPALFAQEEERTLFDRIEEARAEATHAIGREDFAAAMRALAKLRAPVDAFFDKVTVNADNKDVRANRLRLLALIRAALHEVADFSKVEG</sequence>
<comment type="subcellular location">
    <subcellularLocation>
        <location evidence="1">Cytoplasm</location>
    </subcellularLocation>
</comment>
<evidence type="ECO:0000256" key="1">
    <source>
        <dbReference type="ARBA" id="ARBA00004496"/>
    </source>
</evidence>
<dbReference type="GO" id="GO:0006420">
    <property type="term" value="P:arginyl-tRNA aminoacylation"/>
    <property type="evidence" value="ECO:0007669"/>
    <property type="project" value="InterPro"/>
</dbReference>
<dbReference type="Pfam" id="PF05746">
    <property type="entry name" value="DALR_1"/>
    <property type="match status" value="1"/>
</dbReference>
<keyword evidence="7" id="KW-0067">ATP-binding</keyword>
<reference evidence="12 13" key="1">
    <citation type="submission" date="2018-04" db="EMBL/GenBank/DDBJ databases">
        <title>Aerococcus urinae genomes.</title>
        <authorList>
            <person name="Hilt E."/>
            <person name="Gilbert N.M."/>
            <person name="Thomas-White K."/>
            <person name="Putonti C."/>
            <person name="Lewis A.L."/>
            <person name="Visck K.L."/>
            <person name="Wolfe A.J."/>
        </authorList>
    </citation>
    <scope>NUCLEOTIDE SEQUENCE [LARGE SCALE GENOMIC DNA]</scope>
    <source>
        <strain evidence="12 13">UMB7480</strain>
    </source>
</reference>
<comment type="caution">
    <text evidence="12">The sequence shown here is derived from an EMBL/GenBank/DDBJ whole genome shotgun (WGS) entry which is preliminary data.</text>
</comment>
<gene>
    <name evidence="12" type="ORF">DBT54_10015</name>
</gene>
<evidence type="ECO:0000256" key="8">
    <source>
        <dbReference type="ARBA" id="ARBA00022917"/>
    </source>
</evidence>
<feature type="domain" description="DALR anticodon binding" evidence="11">
    <location>
        <begin position="86"/>
        <end position="189"/>
    </location>
</feature>
<accession>A0A329P0M7</accession>
<dbReference type="InterPro" id="IPR006194">
    <property type="entry name" value="Gly-tRNA-synth_heterodimer"/>
</dbReference>
<dbReference type="GO" id="GO:0006426">
    <property type="term" value="P:glycyl-tRNA aminoacylation"/>
    <property type="evidence" value="ECO:0007669"/>
    <property type="project" value="InterPro"/>
</dbReference>
<organism evidence="12 13">
    <name type="scientific">Aerococcus urinae</name>
    <dbReference type="NCBI Taxonomy" id="1376"/>
    <lineage>
        <taxon>Bacteria</taxon>
        <taxon>Bacillati</taxon>
        <taxon>Bacillota</taxon>
        <taxon>Bacilli</taxon>
        <taxon>Lactobacillales</taxon>
        <taxon>Aerococcaceae</taxon>
        <taxon>Aerococcus</taxon>
    </lineage>
</organism>
<protein>
    <recommendedName>
        <fullName evidence="3">glycine--tRNA ligase</fullName>
        <ecNumber evidence="3">6.1.1.14</ecNumber>
    </recommendedName>
</protein>
<proteinExistence type="inferred from homology"/>
<dbReference type="GO" id="GO:0005829">
    <property type="term" value="C:cytosol"/>
    <property type="evidence" value="ECO:0007669"/>
    <property type="project" value="TreeGrafter"/>
</dbReference>
<dbReference type="EMBL" id="QMHM01000082">
    <property type="protein sequence ID" value="RAV76131.1"/>
    <property type="molecule type" value="Genomic_DNA"/>
</dbReference>
<evidence type="ECO:0000256" key="2">
    <source>
        <dbReference type="ARBA" id="ARBA00008226"/>
    </source>
</evidence>
<dbReference type="GO" id="GO:0004820">
    <property type="term" value="F:glycine-tRNA ligase activity"/>
    <property type="evidence" value="ECO:0007669"/>
    <property type="project" value="UniProtKB-EC"/>
</dbReference>
<evidence type="ECO:0000256" key="4">
    <source>
        <dbReference type="ARBA" id="ARBA00022490"/>
    </source>
</evidence>
<evidence type="ECO:0000256" key="3">
    <source>
        <dbReference type="ARBA" id="ARBA00012829"/>
    </source>
</evidence>
<comment type="catalytic activity">
    <reaction evidence="10">
        <text>tRNA(Gly) + glycine + ATP = glycyl-tRNA(Gly) + AMP + diphosphate</text>
        <dbReference type="Rhea" id="RHEA:16013"/>
        <dbReference type="Rhea" id="RHEA-COMP:9664"/>
        <dbReference type="Rhea" id="RHEA-COMP:9683"/>
        <dbReference type="ChEBI" id="CHEBI:30616"/>
        <dbReference type="ChEBI" id="CHEBI:33019"/>
        <dbReference type="ChEBI" id="CHEBI:57305"/>
        <dbReference type="ChEBI" id="CHEBI:78442"/>
        <dbReference type="ChEBI" id="CHEBI:78522"/>
        <dbReference type="ChEBI" id="CHEBI:456215"/>
        <dbReference type="EC" id="6.1.1.14"/>
    </reaction>
</comment>
<evidence type="ECO:0000313" key="13">
    <source>
        <dbReference type="Proteomes" id="UP000251923"/>
    </source>
</evidence>
<dbReference type="Proteomes" id="UP000251923">
    <property type="component" value="Unassembled WGS sequence"/>
</dbReference>
<keyword evidence="5" id="KW-0436">Ligase</keyword>
<keyword evidence="8" id="KW-0648">Protein biosynthesis</keyword>
<evidence type="ECO:0000259" key="11">
    <source>
        <dbReference type="Pfam" id="PF05746"/>
    </source>
</evidence>
<evidence type="ECO:0000256" key="10">
    <source>
        <dbReference type="ARBA" id="ARBA00047937"/>
    </source>
</evidence>
<dbReference type="EC" id="6.1.1.14" evidence="3"/>
<keyword evidence="4" id="KW-0963">Cytoplasm</keyword>